<dbReference type="Proteomes" id="UP000515124">
    <property type="component" value="Unplaced"/>
</dbReference>
<evidence type="ECO:0000256" key="5">
    <source>
        <dbReference type="ARBA" id="ARBA00023242"/>
    </source>
</evidence>
<dbReference type="GO" id="GO:0003677">
    <property type="term" value="F:DNA binding"/>
    <property type="evidence" value="ECO:0007669"/>
    <property type="project" value="UniProtKB-KW"/>
</dbReference>
<dbReference type="InterPro" id="IPR003441">
    <property type="entry name" value="NAC-dom"/>
</dbReference>
<sequence length="268" mass="30558">MGLGAAAASFGHQDSRRLCFANTLIISFRLLSWFLAPTQTQSRFIEQSFSHNSPTQTQTKAQCSKIENGKKEAEIHLVGYRFDPSEDQIVVFYLFNKILGRELPINDIIKEISVYEHDPDELPNGDFKHGVDCNEAFYFAYTEQVYSSRGKITRRTTKSGYWDLDGEEEEVKYGNGDITVGFEKVMVFHKGTAPNGIETDFIMHEYRVNPLIVPTHVLNDSIRAKIERYVVCRIIHEGVSNFPPTNFHQDGLLGLLKKQNQIDMTEIA</sequence>
<dbReference type="GO" id="GO:0006355">
    <property type="term" value="P:regulation of DNA-templated transcription"/>
    <property type="evidence" value="ECO:0007669"/>
    <property type="project" value="InterPro"/>
</dbReference>
<keyword evidence="5" id="KW-0539">Nucleus</keyword>
<keyword evidence="7" id="KW-1185">Reference proteome</keyword>
<dbReference type="KEGG" id="pavi:110751340"/>
<dbReference type="RefSeq" id="XP_021807485.1">
    <property type="nucleotide sequence ID" value="XM_021951793.1"/>
</dbReference>
<dbReference type="Pfam" id="PF02365">
    <property type="entry name" value="NAM"/>
    <property type="match status" value="1"/>
</dbReference>
<evidence type="ECO:0000256" key="1">
    <source>
        <dbReference type="ARBA" id="ARBA00004123"/>
    </source>
</evidence>
<proteinExistence type="predicted"/>
<dbReference type="PANTHER" id="PTHR31989">
    <property type="entry name" value="NAC DOMAIN-CONTAINING PROTEIN 82-RELATED"/>
    <property type="match status" value="1"/>
</dbReference>
<organism evidence="7 8">
    <name type="scientific">Prunus avium</name>
    <name type="common">Cherry</name>
    <name type="synonym">Cerasus avium</name>
    <dbReference type="NCBI Taxonomy" id="42229"/>
    <lineage>
        <taxon>Eukaryota</taxon>
        <taxon>Viridiplantae</taxon>
        <taxon>Streptophyta</taxon>
        <taxon>Embryophyta</taxon>
        <taxon>Tracheophyta</taxon>
        <taxon>Spermatophyta</taxon>
        <taxon>Magnoliopsida</taxon>
        <taxon>eudicotyledons</taxon>
        <taxon>Gunneridae</taxon>
        <taxon>Pentapetalae</taxon>
        <taxon>rosids</taxon>
        <taxon>fabids</taxon>
        <taxon>Rosales</taxon>
        <taxon>Rosaceae</taxon>
        <taxon>Amygdaloideae</taxon>
        <taxon>Amygdaleae</taxon>
        <taxon>Prunus</taxon>
    </lineage>
</organism>
<evidence type="ECO:0000313" key="7">
    <source>
        <dbReference type="Proteomes" id="UP000515124"/>
    </source>
</evidence>
<evidence type="ECO:0000256" key="3">
    <source>
        <dbReference type="ARBA" id="ARBA00023125"/>
    </source>
</evidence>
<name>A0A6P5RRM8_PRUAV</name>
<keyword evidence="2" id="KW-0805">Transcription regulation</keyword>
<gene>
    <name evidence="8" type="primary">LOC110751340</name>
</gene>
<evidence type="ECO:0000259" key="6">
    <source>
        <dbReference type="PROSITE" id="PS51005"/>
    </source>
</evidence>
<comment type="subcellular location">
    <subcellularLocation>
        <location evidence="1">Nucleus</location>
    </subcellularLocation>
</comment>
<dbReference type="AlphaFoldDB" id="A0A6P5RRM8"/>
<dbReference type="GO" id="GO:0005634">
    <property type="term" value="C:nucleus"/>
    <property type="evidence" value="ECO:0007669"/>
    <property type="project" value="UniProtKB-SubCell"/>
</dbReference>
<dbReference type="PROSITE" id="PS51005">
    <property type="entry name" value="NAC"/>
    <property type="match status" value="1"/>
</dbReference>
<keyword evidence="3" id="KW-0238">DNA-binding</keyword>
<feature type="domain" description="NAC" evidence="6">
    <location>
        <begin position="76"/>
        <end position="237"/>
    </location>
</feature>
<protein>
    <submittedName>
        <fullName evidence="8">NAC transcription factor 29-like</fullName>
    </submittedName>
</protein>
<reference evidence="8" key="1">
    <citation type="submission" date="2025-08" db="UniProtKB">
        <authorList>
            <consortium name="RefSeq"/>
        </authorList>
    </citation>
    <scope>IDENTIFICATION</scope>
</reference>
<accession>A0A6P5RRM8</accession>
<evidence type="ECO:0000256" key="4">
    <source>
        <dbReference type="ARBA" id="ARBA00023163"/>
    </source>
</evidence>
<dbReference type="Gene3D" id="2.170.150.80">
    <property type="entry name" value="NAC domain"/>
    <property type="match status" value="1"/>
</dbReference>
<dbReference type="SUPFAM" id="SSF101941">
    <property type="entry name" value="NAC domain"/>
    <property type="match status" value="1"/>
</dbReference>
<dbReference type="GeneID" id="110751340"/>
<dbReference type="InterPro" id="IPR036093">
    <property type="entry name" value="NAC_dom_sf"/>
</dbReference>
<keyword evidence="4" id="KW-0804">Transcription</keyword>
<evidence type="ECO:0000313" key="8">
    <source>
        <dbReference type="RefSeq" id="XP_021807485.1"/>
    </source>
</evidence>
<evidence type="ECO:0000256" key="2">
    <source>
        <dbReference type="ARBA" id="ARBA00023015"/>
    </source>
</evidence>